<evidence type="ECO:0000256" key="1">
    <source>
        <dbReference type="ARBA" id="ARBA00004651"/>
    </source>
</evidence>
<organism evidence="9 10">
    <name type="scientific">Amedibacillus dolichus</name>
    <dbReference type="NCBI Taxonomy" id="31971"/>
    <lineage>
        <taxon>Bacteria</taxon>
        <taxon>Bacillati</taxon>
        <taxon>Bacillota</taxon>
        <taxon>Erysipelotrichia</taxon>
        <taxon>Erysipelotrichales</taxon>
        <taxon>Erysipelotrichaceae</taxon>
        <taxon>Amedibacillus</taxon>
    </lineage>
</organism>
<keyword evidence="5 7" id="KW-1133">Transmembrane helix</keyword>
<dbReference type="Pfam" id="PF03176">
    <property type="entry name" value="MMPL"/>
    <property type="match status" value="1"/>
</dbReference>
<feature type="transmembrane region" description="Helical" evidence="7">
    <location>
        <begin position="12"/>
        <end position="30"/>
    </location>
</feature>
<comment type="caution">
    <text evidence="9">The sequence shown here is derived from an EMBL/GenBank/DDBJ whole genome shotgun (WGS) entry which is preliminary data.</text>
</comment>
<dbReference type="PANTHER" id="PTHR33406:SF6">
    <property type="entry name" value="MEMBRANE PROTEIN YDGH-RELATED"/>
    <property type="match status" value="1"/>
</dbReference>
<comment type="subcellular location">
    <subcellularLocation>
        <location evidence="1">Cell membrane</location>
        <topology evidence="1">Multi-pass membrane protein</topology>
    </subcellularLocation>
</comment>
<evidence type="ECO:0000256" key="7">
    <source>
        <dbReference type="SAM" id="Phobius"/>
    </source>
</evidence>
<dbReference type="PANTHER" id="PTHR33406">
    <property type="entry name" value="MEMBRANE PROTEIN MJ1562-RELATED"/>
    <property type="match status" value="1"/>
</dbReference>
<reference evidence="9" key="2">
    <citation type="submission" date="2023-06" db="EMBL/GenBank/DDBJ databases">
        <authorList>
            <person name="Zeman M."/>
            <person name="Kubasova T."/>
            <person name="Jahodarova E."/>
            <person name="Nykrynova M."/>
            <person name="Rychlik I."/>
        </authorList>
    </citation>
    <scope>NUCLEOTIDE SEQUENCE</scope>
    <source>
        <strain evidence="9">ET39</strain>
    </source>
</reference>
<sequence>MRFSKAVVKYRIPILILTVFLMIPAVIGIANTRINYDMLNYLPEDMDTIIGQNELMEDFGKGAFSFIIVEDMPNKDVAALKAKIEQVDHVDTVIWYDTLFDLSFPMELLPDKIYTEFNTDHSTMMAVFFDGSTSADITMDAIREIRALCGKQCYVSGMSALVTDLKDLCEQEEPIYVGIAVALACGAMLLFLDSWLVPFVFLASIGMMIFLNLGSNIFMGEISYNTKALSAVLQLAVTMDYSIFLWESYGWRICPMGCRHRIAAEYGKHGKEREFGPSLFVFTYFAPLMNS</sequence>
<evidence type="ECO:0000313" key="9">
    <source>
        <dbReference type="EMBL" id="MDM8158008.1"/>
    </source>
</evidence>
<evidence type="ECO:0000256" key="3">
    <source>
        <dbReference type="ARBA" id="ARBA00022475"/>
    </source>
</evidence>
<gene>
    <name evidence="9" type="ORF">QUV96_10240</name>
</gene>
<accession>A0ABT7UG91</accession>
<name>A0ABT7UG91_9FIRM</name>
<feature type="transmembrane region" description="Helical" evidence="7">
    <location>
        <begin position="175"/>
        <end position="192"/>
    </location>
</feature>
<dbReference type="Proteomes" id="UP001529340">
    <property type="component" value="Unassembled WGS sequence"/>
</dbReference>
<evidence type="ECO:0000259" key="8">
    <source>
        <dbReference type="Pfam" id="PF03176"/>
    </source>
</evidence>
<keyword evidence="4 7" id="KW-0812">Transmembrane</keyword>
<evidence type="ECO:0000256" key="4">
    <source>
        <dbReference type="ARBA" id="ARBA00022692"/>
    </source>
</evidence>
<feature type="domain" description="Membrane transport protein MMPL" evidence="8">
    <location>
        <begin position="133"/>
        <end position="245"/>
    </location>
</feature>
<evidence type="ECO:0000256" key="6">
    <source>
        <dbReference type="ARBA" id="ARBA00023136"/>
    </source>
</evidence>
<evidence type="ECO:0000256" key="2">
    <source>
        <dbReference type="ARBA" id="ARBA00010157"/>
    </source>
</evidence>
<proteinExistence type="inferred from homology"/>
<dbReference type="InterPro" id="IPR050545">
    <property type="entry name" value="Mycobact_MmpL"/>
</dbReference>
<feature type="transmembrane region" description="Helical" evidence="7">
    <location>
        <begin position="199"/>
        <end position="219"/>
    </location>
</feature>
<dbReference type="RefSeq" id="WP_289608447.1">
    <property type="nucleotide sequence ID" value="NZ_JAUDCG010000060.1"/>
</dbReference>
<evidence type="ECO:0000313" key="10">
    <source>
        <dbReference type="Proteomes" id="UP001529340"/>
    </source>
</evidence>
<reference evidence="9" key="1">
    <citation type="submission" date="2023-06" db="EMBL/GenBank/DDBJ databases">
        <title>Identification and characterization of horizontal gene transfer across gut microbiota members of farm animals based on homology search.</title>
        <authorList>
            <person name="Schwarzerova J."/>
            <person name="Nykrynova M."/>
            <person name="Jureckova K."/>
            <person name="Cejkova D."/>
            <person name="Rychlik I."/>
        </authorList>
    </citation>
    <scope>NUCLEOTIDE SEQUENCE</scope>
    <source>
        <strain evidence="9">ET39</strain>
    </source>
</reference>
<keyword evidence="6 7" id="KW-0472">Membrane</keyword>
<evidence type="ECO:0000256" key="5">
    <source>
        <dbReference type="ARBA" id="ARBA00022989"/>
    </source>
</evidence>
<dbReference type="EMBL" id="JAUDCG010000060">
    <property type="protein sequence ID" value="MDM8158008.1"/>
    <property type="molecule type" value="Genomic_DNA"/>
</dbReference>
<dbReference type="SUPFAM" id="SSF82866">
    <property type="entry name" value="Multidrug efflux transporter AcrB transmembrane domain"/>
    <property type="match status" value="1"/>
</dbReference>
<keyword evidence="10" id="KW-1185">Reference proteome</keyword>
<keyword evidence="3" id="KW-1003">Cell membrane</keyword>
<protein>
    <submittedName>
        <fullName evidence="9">MMPL family transporter</fullName>
    </submittedName>
</protein>
<dbReference type="InterPro" id="IPR004869">
    <property type="entry name" value="MMPL_dom"/>
</dbReference>
<comment type="similarity">
    <text evidence="2">Belongs to the resistance-nodulation-cell division (RND) (TC 2.A.6) family. MmpL subfamily.</text>
</comment>